<dbReference type="InterPro" id="IPR036412">
    <property type="entry name" value="HAD-like_sf"/>
</dbReference>
<protein>
    <submittedName>
        <fullName evidence="2">Protein containing HAD-superfamily phosphatase, subfamily IIIC/FkbH-like domain</fullName>
    </submittedName>
</protein>
<dbReference type="Gene3D" id="3.40.50.1110">
    <property type="entry name" value="SGNH hydrolase"/>
    <property type="match status" value="1"/>
</dbReference>
<dbReference type="InterPro" id="IPR010033">
    <property type="entry name" value="HAD_SF_ppase_IIIC"/>
</dbReference>
<dbReference type="InterPro" id="IPR036514">
    <property type="entry name" value="SGNH_hydro_sf"/>
</dbReference>
<dbReference type="EMBL" id="DF968179">
    <property type="protein sequence ID" value="GAP39129.1"/>
    <property type="molecule type" value="Genomic_DNA"/>
</dbReference>
<evidence type="ECO:0000313" key="2">
    <source>
        <dbReference type="EMBL" id="GAP39129.1"/>
    </source>
</evidence>
<organism evidence="2">
    <name type="scientific">Flexilinea flocculi</name>
    <dbReference type="NCBI Taxonomy" id="1678840"/>
    <lineage>
        <taxon>Bacteria</taxon>
        <taxon>Bacillati</taxon>
        <taxon>Chloroflexota</taxon>
        <taxon>Anaerolineae</taxon>
        <taxon>Anaerolineales</taxon>
        <taxon>Anaerolineaceae</taxon>
        <taxon>Flexilinea</taxon>
    </lineage>
</organism>
<dbReference type="STRING" id="1678840.ATC1_1148"/>
<accession>A0A0K8P9D3</accession>
<dbReference type="AlphaFoldDB" id="A0A0K8P9D3"/>
<dbReference type="RefSeq" id="WP_062276842.1">
    <property type="nucleotide sequence ID" value="NZ_DF968179.1"/>
</dbReference>
<dbReference type="Pfam" id="PF21211">
    <property type="entry name" value="FkbH_N"/>
    <property type="match status" value="1"/>
</dbReference>
<dbReference type="InterPro" id="IPR023214">
    <property type="entry name" value="HAD_sf"/>
</dbReference>
<dbReference type="NCBIfam" id="TIGR01681">
    <property type="entry name" value="HAD-SF-IIIC"/>
    <property type="match status" value="1"/>
</dbReference>
<feature type="domain" description="BF1531-like N-terminal" evidence="1">
    <location>
        <begin position="54"/>
        <end position="241"/>
    </location>
</feature>
<dbReference type="Proteomes" id="UP000053370">
    <property type="component" value="Unassembled WGS sequence"/>
</dbReference>
<dbReference type="OrthoDB" id="323926at2"/>
<dbReference type="Gene3D" id="3.40.50.1000">
    <property type="entry name" value="HAD superfamily/HAD-like"/>
    <property type="match status" value="1"/>
</dbReference>
<sequence length="614" mass="70220">MTDLIQIKFSDIEQTIFSGSFFQWNASDILSLSRKLMKQETQLQKNHPELHPLKIAISGTCNTQFLTRILRPYLYAFGIQPLFYESVYGGLMNDLMNLESDLYRFQPDVFIVLRQYRDLEAYPELLSPMDAVDDLAEREVQSQLALWQFFHKHSSAQVFLTNIAVPNRHVLGNLEANLVSSRNTYLRMVNDRFLREKPSFIHLIDQEAMSADFGKDRWFDDSAWFISKQPFCMDALPVMALSLSRLTAALTGKMKKCLVLDLDNTLWGGVIGDDGLEGINLDPNHAIGEAYLDFQHTLKRYQERGVLLAVCSKNDQTIAEQVFLSHPYCYLKLQDFAAFIANWNNKADNLRHIAQQLNIGLDSLVFFDDNPAEREIVRSMLPEVAVLDVPADPAQFSVALDKAGYFDWLQLSKEDLSRAQSYAADQERIRLSESSVDYDAYLAALEMDARIGRVSRSETERFTQLINKTNQFNLRTVRYSEAEMDCLLNDEAVYPLRAILADKFSNYGLISACILRKQEGKRLWIESWVMSCRVFKRDLEKAMLNHIVAVAKNFGCAEILGEYIPTAKNGYVANLLDDLGFDLIAEENGTRRYSLSVSSYVPCETKIHVTEETM</sequence>
<name>A0A0K8P9D3_9CHLR</name>
<keyword evidence="3" id="KW-1185">Reference proteome</keyword>
<dbReference type="SUPFAM" id="SSF56784">
    <property type="entry name" value="HAD-like"/>
    <property type="match status" value="1"/>
</dbReference>
<proteinExistence type="predicted"/>
<gene>
    <name evidence="2" type="ORF">ATC1_1148</name>
</gene>
<reference evidence="2" key="1">
    <citation type="journal article" date="2015" name="Genome Announc.">
        <title>Draft Genome Sequence of Anaerolineae Strain TC1, a Novel Isolate from a Methanogenic Wastewater Treatment System.</title>
        <authorList>
            <person name="Matsuura N."/>
            <person name="Tourlousse D.M."/>
            <person name="Sun L."/>
            <person name="Toyonaga M."/>
            <person name="Kuroda K."/>
            <person name="Ohashi A."/>
            <person name="Cruz R."/>
            <person name="Yamaguchi T."/>
            <person name="Sekiguchi Y."/>
        </authorList>
    </citation>
    <scope>NUCLEOTIDE SEQUENCE [LARGE SCALE GENOMIC DNA]</scope>
    <source>
        <strain evidence="2">TC1</strain>
    </source>
</reference>
<dbReference type="InterPro" id="IPR010037">
    <property type="entry name" value="FkbH_domain"/>
</dbReference>
<dbReference type="NCBIfam" id="TIGR01686">
    <property type="entry name" value="FkbH"/>
    <property type="match status" value="1"/>
</dbReference>
<evidence type="ECO:0000313" key="3">
    <source>
        <dbReference type="Proteomes" id="UP000053370"/>
    </source>
</evidence>
<dbReference type="InterPro" id="IPR049369">
    <property type="entry name" value="BF1531-like_N"/>
</dbReference>
<dbReference type="PATRIC" id="fig|1678840.3.peg.59"/>
<evidence type="ECO:0000259" key="1">
    <source>
        <dbReference type="Pfam" id="PF21211"/>
    </source>
</evidence>